<reference evidence="3" key="1">
    <citation type="journal article" date="2019" name="Int. J. Syst. Evol. Microbiol.">
        <title>The Global Catalogue of Microorganisms (GCM) 10K type strain sequencing project: providing services to taxonomists for standard genome sequencing and annotation.</title>
        <authorList>
            <consortium name="The Broad Institute Genomics Platform"/>
            <consortium name="The Broad Institute Genome Sequencing Center for Infectious Disease"/>
            <person name="Wu L."/>
            <person name="Ma J."/>
        </authorList>
    </citation>
    <scope>NUCLEOTIDE SEQUENCE [LARGE SCALE GENOMIC DNA]</scope>
    <source>
        <strain evidence="3">JCM 31406</strain>
    </source>
</reference>
<gene>
    <name evidence="2" type="ORF">GCM10008961_01650</name>
</gene>
<evidence type="ECO:0000313" key="2">
    <source>
        <dbReference type="EMBL" id="GGS14101.1"/>
    </source>
</evidence>
<accession>A0ABQ2SCQ7</accession>
<keyword evidence="3" id="KW-1185">Reference proteome</keyword>
<feature type="chain" id="PRO_5045866132" description="Lipoprotein" evidence="1">
    <location>
        <begin position="21"/>
        <end position="155"/>
    </location>
</feature>
<name>A0ABQ2SCQ7_9DEIO</name>
<proteinExistence type="predicted"/>
<evidence type="ECO:0000313" key="3">
    <source>
        <dbReference type="Proteomes" id="UP000620633"/>
    </source>
</evidence>
<dbReference type="RefSeq" id="WP_189098222.1">
    <property type="nucleotide sequence ID" value="NZ_BMQO01000001.1"/>
</dbReference>
<dbReference type="Proteomes" id="UP000620633">
    <property type="component" value="Unassembled WGS sequence"/>
</dbReference>
<evidence type="ECO:0000256" key="1">
    <source>
        <dbReference type="SAM" id="SignalP"/>
    </source>
</evidence>
<protein>
    <recommendedName>
        <fullName evidence="4">Lipoprotein</fullName>
    </recommendedName>
</protein>
<organism evidence="2 3">
    <name type="scientific">Deinococcus knuensis</name>
    <dbReference type="NCBI Taxonomy" id="1837380"/>
    <lineage>
        <taxon>Bacteria</taxon>
        <taxon>Thermotogati</taxon>
        <taxon>Deinococcota</taxon>
        <taxon>Deinococci</taxon>
        <taxon>Deinococcales</taxon>
        <taxon>Deinococcaceae</taxon>
        <taxon>Deinococcus</taxon>
    </lineage>
</organism>
<evidence type="ECO:0008006" key="4">
    <source>
        <dbReference type="Google" id="ProtNLM"/>
    </source>
</evidence>
<sequence>MPIHALLPAALIVSSVLASCAPVSSMLAARDAEGPSPRQAGPLTVGDTWTVSGPIDGRSVAATISIPDLVDVVNGTASVNDRDRLDAFAAGREGFGLARFDPDRRYLTFSWVAAGNTTYTCEVTTLLSLPYQGRLTMQRGGQTVANGTCEANVSR</sequence>
<keyword evidence="1" id="KW-0732">Signal</keyword>
<feature type="signal peptide" evidence="1">
    <location>
        <begin position="1"/>
        <end position="20"/>
    </location>
</feature>
<comment type="caution">
    <text evidence="2">The sequence shown here is derived from an EMBL/GenBank/DDBJ whole genome shotgun (WGS) entry which is preliminary data.</text>
</comment>
<dbReference type="EMBL" id="BMQO01000001">
    <property type="protein sequence ID" value="GGS14101.1"/>
    <property type="molecule type" value="Genomic_DNA"/>
</dbReference>